<reference evidence="7" key="1">
    <citation type="submission" date="2016-05" db="EMBL/GenBank/DDBJ databases">
        <title>Comparative genomics of biotechnologically important yeasts.</title>
        <authorList>
            <consortium name="DOE Joint Genome Institute"/>
            <person name="Riley R."/>
            <person name="Haridas S."/>
            <person name="Wolfe K.H."/>
            <person name="Lopes M.R."/>
            <person name="Hittinger C.T."/>
            <person name="Goker M."/>
            <person name="Salamov A."/>
            <person name="Wisecaver J."/>
            <person name="Long T.M."/>
            <person name="Aerts A.L."/>
            <person name="Barry K."/>
            <person name="Choi C."/>
            <person name="Clum A."/>
            <person name="Coughlan A.Y."/>
            <person name="Deshpande S."/>
            <person name="Douglass A.P."/>
            <person name="Hanson S.J."/>
            <person name="Klenk H.-P."/>
            <person name="Labutti K."/>
            <person name="Lapidus A."/>
            <person name="Lindquist E."/>
            <person name="Lipzen A."/>
            <person name="Meier-Kolthoff J.P."/>
            <person name="Ohm R.A."/>
            <person name="Otillar R.P."/>
            <person name="Pangilinan J."/>
            <person name="Peng Y."/>
            <person name="Rokas A."/>
            <person name="Rosa C.A."/>
            <person name="Scheuner C."/>
            <person name="Sibirny A.A."/>
            <person name="Slot J.C."/>
            <person name="Stielow J.B."/>
            <person name="Sun H."/>
            <person name="Kurtzman C.P."/>
            <person name="Blackwell M."/>
            <person name="Grigoriev I.V."/>
            <person name="Jeffries T.W."/>
        </authorList>
    </citation>
    <scope>NUCLEOTIDE SEQUENCE [LARGE SCALE GENOMIC DNA]</scope>
    <source>
        <strain evidence="7">NRRL Y-12698</strain>
    </source>
</reference>
<dbReference type="RefSeq" id="XP_018983754.1">
    <property type="nucleotide sequence ID" value="XM_019129462.1"/>
</dbReference>
<protein>
    <recommendedName>
        <fullName evidence="8">Golgi to ER traffic protein 2</fullName>
    </recommendedName>
</protein>
<dbReference type="Pfam" id="PF08690">
    <property type="entry name" value="GET2"/>
    <property type="match status" value="1"/>
</dbReference>
<dbReference type="STRING" id="984486.A0A1E3QL54"/>
<evidence type="ECO:0000256" key="3">
    <source>
        <dbReference type="ARBA" id="ARBA00023136"/>
    </source>
</evidence>
<evidence type="ECO:0000256" key="5">
    <source>
        <dbReference type="SAM" id="Phobius"/>
    </source>
</evidence>
<sequence length="314" mass="34262">MSASPLTSADKARVLRERRAAKMALGTDRLQKILNDGGSLKVAKPVIEAKSVAEAPVAVATGSAHDFHDDPETSDISGHTKPSDTELMNQLLGSVGSAPASAASDDAFLGLFGNNPEMAKFFSADADGTGAGGLFSSFMNPQTDETPIDPSVSEEERAYQQQLTAFHKYNLTRYLCVFDIAKTVLLVLMFGWYFFTTDAPFASSHRHVRFLTDAPKAPQVDTLHTFHRWFLMFELAVQSTLYIALSSKFDSDSYQSDSYLMKGLNFAKGLGFLKPTLVQKLFSVVKYQVILKSFMADVAVLVVLLGLWSGFSGL</sequence>
<evidence type="ECO:0008006" key="8">
    <source>
        <dbReference type="Google" id="ProtNLM"/>
    </source>
</evidence>
<evidence type="ECO:0000256" key="1">
    <source>
        <dbReference type="ARBA" id="ARBA00022692"/>
    </source>
</evidence>
<organism evidence="6 7">
    <name type="scientific">Babjeviella inositovora NRRL Y-12698</name>
    <dbReference type="NCBI Taxonomy" id="984486"/>
    <lineage>
        <taxon>Eukaryota</taxon>
        <taxon>Fungi</taxon>
        <taxon>Dikarya</taxon>
        <taxon>Ascomycota</taxon>
        <taxon>Saccharomycotina</taxon>
        <taxon>Pichiomycetes</taxon>
        <taxon>Serinales incertae sedis</taxon>
        <taxon>Babjeviella</taxon>
    </lineage>
</organism>
<keyword evidence="3 5" id="KW-0472">Membrane</keyword>
<dbReference type="EMBL" id="KV454435">
    <property type="protein sequence ID" value="ODQ78426.1"/>
    <property type="molecule type" value="Genomic_DNA"/>
</dbReference>
<feature type="region of interest" description="Disordered" evidence="4">
    <location>
        <begin position="63"/>
        <end position="82"/>
    </location>
</feature>
<dbReference type="AlphaFoldDB" id="A0A1E3QL54"/>
<dbReference type="PANTHER" id="PTHR28263">
    <property type="entry name" value="GOLGI TO ER TRAFFIC PROTEIN 2"/>
    <property type="match status" value="1"/>
</dbReference>
<dbReference type="GeneID" id="30147315"/>
<dbReference type="Proteomes" id="UP000094336">
    <property type="component" value="Unassembled WGS sequence"/>
</dbReference>
<dbReference type="InterPro" id="IPR028143">
    <property type="entry name" value="Get2/sif1"/>
</dbReference>
<feature type="transmembrane region" description="Helical" evidence="5">
    <location>
        <begin position="289"/>
        <end position="311"/>
    </location>
</feature>
<proteinExistence type="predicted"/>
<feature type="transmembrane region" description="Helical" evidence="5">
    <location>
        <begin position="174"/>
        <end position="195"/>
    </location>
</feature>
<evidence type="ECO:0000256" key="2">
    <source>
        <dbReference type="ARBA" id="ARBA00022989"/>
    </source>
</evidence>
<evidence type="ECO:0000256" key="4">
    <source>
        <dbReference type="SAM" id="MobiDB-lite"/>
    </source>
</evidence>
<evidence type="ECO:0000313" key="6">
    <source>
        <dbReference type="EMBL" id="ODQ78426.1"/>
    </source>
</evidence>
<evidence type="ECO:0000313" key="7">
    <source>
        <dbReference type="Proteomes" id="UP000094336"/>
    </source>
</evidence>
<dbReference type="GO" id="GO:0006890">
    <property type="term" value="P:retrograde vesicle-mediated transport, Golgi to endoplasmic reticulum"/>
    <property type="evidence" value="ECO:0007669"/>
    <property type="project" value="TreeGrafter"/>
</dbReference>
<name>A0A1E3QL54_9ASCO</name>
<gene>
    <name evidence="6" type="ORF">BABINDRAFT_162652</name>
</gene>
<dbReference type="PANTHER" id="PTHR28263:SF1">
    <property type="entry name" value="GOLGI TO ER TRAFFIC PROTEIN 2"/>
    <property type="match status" value="1"/>
</dbReference>
<feature type="transmembrane region" description="Helical" evidence="5">
    <location>
        <begin position="226"/>
        <end position="245"/>
    </location>
</feature>
<keyword evidence="7" id="KW-1185">Reference proteome</keyword>
<accession>A0A1E3QL54</accession>
<keyword evidence="2 5" id="KW-1133">Transmembrane helix</keyword>
<keyword evidence="1 5" id="KW-0812">Transmembrane</keyword>